<dbReference type="Pfam" id="PF08281">
    <property type="entry name" value="Sigma70_r4_2"/>
    <property type="match status" value="1"/>
</dbReference>
<dbReference type="Pfam" id="PF04542">
    <property type="entry name" value="Sigma70_r2"/>
    <property type="match status" value="1"/>
</dbReference>
<dbReference type="Gene3D" id="1.10.1740.10">
    <property type="match status" value="1"/>
</dbReference>
<dbReference type="Gene3D" id="1.10.10.10">
    <property type="entry name" value="Winged helix-like DNA-binding domain superfamily/Winged helix DNA-binding domain"/>
    <property type="match status" value="1"/>
</dbReference>
<dbReference type="InterPro" id="IPR013249">
    <property type="entry name" value="RNA_pol_sigma70_r4_t2"/>
</dbReference>
<name>A0A645DHP0_9ZZZZ</name>
<evidence type="ECO:0000259" key="7">
    <source>
        <dbReference type="Pfam" id="PF08281"/>
    </source>
</evidence>
<dbReference type="GO" id="GO:0003677">
    <property type="term" value="F:DNA binding"/>
    <property type="evidence" value="ECO:0007669"/>
    <property type="project" value="UniProtKB-KW"/>
</dbReference>
<dbReference type="EMBL" id="VSSQ01036287">
    <property type="protein sequence ID" value="MPM88725.1"/>
    <property type="molecule type" value="Genomic_DNA"/>
</dbReference>
<dbReference type="GO" id="GO:0016987">
    <property type="term" value="F:sigma factor activity"/>
    <property type="evidence" value="ECO:0007669"/>
    <property type="project" value="UniProtKB-KW"/>
</dbReference>
<dbReference type="PANTHER" id="PTHR43133">
    <property type="entry name" value="RNA POLYMERASE ECF-TYPE SIGMA FACTO"/>
    <property type="match status" value="1"/>
</dbReference>
<dbReference type="AlphaFoldDB" id="A0A645DHP0"/>
<dbReference type="PANTHER" id="PTHR43133:SF8">
    <property type="entry name" value="RNA POLYMERASE SIGMA FACTOR HI_1459-RELATED"/>
    <property type="match status" value="1"/>
</dbReference>
<evidence type="ECO:0000256" key="2">
    <source>
        <dbReference type="ARBA" id="ARBA00023015"/>
    </source>
</evidence>
<dbReference type="InterPro" id="IPR036388">
    <property type="entry name" value="WH-like_DNA-bd_sf"/>
</dbReference>
<keyword evidence="2" id="KW-0805">Transcription regulation</keyword>
<dbReference type="InterPro" id="IPR013325">
    <property type="entry name" value="RNA_pol_sigma_r2"/>
</dbReference>
<dbReference type="InterPro" id="IPR007627">
    <property type="entry name" value="RNA_pol_sigma70_r2"/>
</dbReference>
<dbReference type="SUPFAM" id="SSF88659">
    <property type="entry name" value="Sigma3 and sigma4 domains of RNA polymerase sigma factors"/>
    <property type="match status" value="1"/>
</dbReference>
<keyword evidence="4" id="KW-0238">DNA-binding</keyword>
<evidence type="ECO:0000313" key="8">
    <source>
        <dbReference type="EMBL" id="MPM88725.1"/>
    </source>
</evidence>
<dbReference type="InterPro" id="IPR013324">
    <property type="entry name" value="RNA_pol_sigma_r3/r4-like"/>
</dbReference>
<comment type="caution">
    <text evidence="8">The sequence shown here is derived from an EMBL/GenBank/DDBJ whole genome shotgun (WGS) entry which is preliminary data.</text>
</comment>
<protein>
    <submittedName>
        <fullName evidence="8">Uncharacterized protein</fullName>
    </submittedName>
</protein>
<dbReference type="NCBIfam" id="TIGR02937">
    <property type="entry name" value="sigma70-ECF"/>
    <property type="match status" value="1"/>
</dbReference>
<dbReference type="GO" id="GO:0006352">
    <property type="term" value="P:DNA-templated transcription initiation"/>
    <property type="evidence" value="ECO:0007669"/>
    <property type="project" value="InterPro"/>
</dbReference>
<feature type="domain" description="RNA polymerase sigma-70 region 2" evidence="6">
    <location>
        <begin position="22"/>
        <end position="83"/>
    </location>
</feature>
<keyword evidence="3" id="KW-0731">Sigma factor</keyword>
<accession>A0A645DHP0</accession>
<evidence type="ECO:0000256" key="3">
    <source>
        <dbReference type="ARBA" id="ARBA00023082"/>
    </source>
</evidence>
<dbReference type="InterPro" id="IPR039425">
    <property type="entry name" value="RNA_pol_sigma-70-like"/>
</dbReference>
<gene>
    <name evidence="8" type="ORF">SDC9_135829</name>
</gene>
<evidence type="ECO:0000259" key="6">
    <source>
        <dbReference type="Pfam" id="PF04542"/>
    </source>
</evidence>
<evidence type="ECO:0000256" key="1">
    <source>
        <dbReference type="ARBA" id="ARBA00010641"/>
    </source>
</evidence>
<feature type="domain" description="RNA polymerase sigma factor 70 region 4 type 2" evidence="7">
    <location>
        <begin position="122"/>
        <end position="173"/>
    </location>
</feature>
<dbReference type="InterPro" id="IPR014284">
    <property type="entry name" value="RNA_pol_sigma-70_dom"/>
</dbReference>
<evidence type="ECO:0000256" key="5">
    <source>
        <dbReference type="ARBA" id="ARBA00023163"/>
    </source>
</evidence>
<reference evidence="8" key="1">
    <citation type="submission" date="2019-08" db="EMBL/GenBank/DDBJ databases">
        <authorList>
            <person name="Kucharzyk K."/>
            <person name="Murdoch R.W."/>
            <person name="Higgins S."/>
            <person name="Loffler F."/>
        </authorList>
    </citation>
    <scope>NUCLEOTIDE SEQUENCE</scope>
</reference>
<dbReference type="SUPFAM" id="SSF88946">
    <property type="entry name" value="Sigma2 domain of RNA polymerase sigma factors"/>
    <property type="match status" value="1"/>
</dbReference>
<organism evidence="8">
    <name type="scientific">bioreactor metagenome</name>
    <dbReference type="NCBI Taxonomy" id="1076179"/>
    <lineage>
        <taxon>unclassified sequences</taxon>
        <taxon>metagenomes</taxon>
        <taxon>ecological metagenomes</taxon>
    </lineage>
</organism>
<sequence>MAMEQGESNRWYAFFTRDGEKLIRFVKSRARRISEMDAEDIVADVMLSLVSRLETNGPVENIAAYAYRAVRNKIADHERSKAKETSLDGMADEDGELPLLSILAAENEEPFAQEERAERMHRLTDAIGKLEPRQRAILIATELKGKSFRDLAEEWGEPIGTLLSRKSRAVKTLRKLLEEAEI</sequence>
<evidence type="ECO:0000256" key="4">
    <source>
        <dbReference type="ARBA" id="ARBA00023125"/>
    </source>
</evidence>
<comment type="similarity">
    <text evidence="1">Belongs to the sigma-70 factor family. ECF subfamily.</text>
</comment>
<keyword evidence="5" id="KW-0804">Transcription</keyword>
<proteinExistence type="inferred from homology"/>